<gene>
    <name evidence="2" type="ORF">GWI72_00985</name>
</gene>
<keyword evidence="1" id="KW-0812">Transmembrane</keyword>
<protein>
    <submittedName>
        <fullName evidence="2">Uncharacterized protein</fullName>
    </submittedName>
</protein>
<evidence type="ECO:0000313" key="2">
    <source>
        <dbReference type="EMBL" id="NBN76837.1"/>
    </source>
</evidence>
<keyword evidence="1" id="KW-1133">Transmembrane helix</keyword>
<dbReference type="RefSeq" id="WP_161707609.1">
    <property type="nucleotide sequence ID" value="NZ_JAABLQ010000001.1"/>
</dbReference>
<sequence length="248" mass="28544">MMELDQFYSFFSDLYFMSASFLKENYSGVLSVFFGGLLAAIGQYWSSRMILNKTVKMDRILKAHRITLRISQMLSWLIHLQNASTDAIKRHQESKLDSEIWGYSHKIPGLQRMITSIDSSDYSVFIDAKRPDLLSKIEEFERRYNSIIESAIEYYQERDFLMPLVMSNQFDSQREAWNINASHPQFVEIMARSDALAKFFNDISSCVNSELSSGAAIATEMGLCLQNLLKDKTFPIIERIAAEPQTHG</sequence>
<keyword evidence="3" id="KW-1185">Reference proteome</keyword>
<dbReference type="Proteomes" id="UP000586722">
    <property type="component" value="Unassembled WGS sequence"/>
</dbReference>
<proteinExistence type="predicted"/>
<keyword evidence="1" id="KW-0472">Membrane</keyword>
<evidence type="ECO:0000313" key="3">
    <source>
        <dbReference type="Proteomes" id="UP000586722"/>
    </source>
</evidence>
<dbReference type="EMBL" id="JAABLQ010000001">
    <property type="protein sequence ID" value="NBN76837.1"/>
    <property type="molecule type" value="Genomic_DNA"/>
</dbReference>
<name>A0A7X5EZ67_9HYPH</name>
<accession>A0A7X5EZ67</accession>
<reference evidence="3" key="1">
    <citation type="submission" date="2020-01" db="EMBL/GenBank/DDBJ databases">
        <authorList>
            <person name="Fang Y."/>
            <person name="Sun R."/>
            <person name="Nie L."/>
            <person name="He J."/>
            <person name="Hao L."/>
            <person name="Wang L."/>
            <person name="Su S."/>
            <person name="Lv E."/>
            <person name="Zhang Z."/>
            <person name="Xie R."/>
            <person name="Liu H."/>
        </authorList>
    </citation>
    <scope>NUCLEOTIDE SEQUENCE [LARGE SCALE GENOMIC DNA]</scope>
    <source>
        <strain evidence="3">XCT-53</strain>
    </source>
</reference>
<feature type="transmembrane region" description="Helical" evidence="1">
    <location>
        <begin position="26"/>
        <end position="46"/>
    </location>
</feature>
<organism evidence="2 3">
    <name type="scientific">Pannonibacter tanglangensis</name>
    <dbReference type="NCBI Taxonomy" id="2750084"/>
    <lineage>
        <taxon>Bacteria</taxon>
        <taxon>Pseudomonadati</taxon>
        <taxon>Pseudomonadota</taxon>
        <taxon>Alphaproteobacteria</taxon>
        <taxon>Hyphomicrobiales</taxon>
        <taxon>Stappiaceae</taxon>
        <taxon>Pannonibacter</taxon>
    </lineage>
</organism>
<evidence type="ECO:0000256" key="1">
    <source>
        <dbReference type="SAM" id="Phobius"/>
    </source>
</evidence>
<comment type="caution">
    <text evidence="2">The sequence shown here is derived from an EMBL/GenBank/DDBJ whole genome shotgun (WGS) entry which is preliminary data.</text>
</comment>
<dbReference type="AlphaFoldDB" id="A0A7X5EZ67"/>